<evidence type="ECO:0000313" key="2">
    <source>
        <dbReference type="EMBL" id="PMD51038.1"/>
    </source>
</evidence>
<dbReference type="EMBL" id="KZ613912">
    <property type="protein sequence ID" value="PMD51038.1"/>
    <property type="molecule type" value="Genomic_DNA"/>
</dbReference>
<feature type="repeat" description="ANK" evidence="1">
    <location>
        <begin position="299"/>
        <end position="331"/>
    </location>
</feature>
<dbReference type="Gene3D" id="1.25.40.20">
    <property type="entry name" value="Ankyrin repeat-containing domain"/>
    <property type="match status" value="1"/>
</dbReference>
<dbReference type="InParanoid" id="A0A2J6SJT4"/>
<keyword evidence="3" id="KW-1185">Reference proteome</keyword>
<dbReference type="SUPFAM" id="SSF48403">
    <property type="entry name" value="Ankyrin repeat"/>
    <property type="match status" value="1"/>
</dbReference>
<organism evidence="2 3">
    <name type="scientific">Hyaloscypha bicolor E</name>
    <dbReference type="NCBI Taxonomy" id="1095630"/>
    <lineage>
        <taxon>Eukaryota</taxon>
        <taxon>Fungi</taxon>
        <taxon>Dikarya</taxon>
        <taxon>Ascomycota</taxon>
        <taxon>Pezizomycotina</taxon>
        <taxon>Leotiomycetes</taxon>
        <taxon>Helotiales</taxon>
        <taxon>Hyaloscyphaceae</taxon>
        <taxon>Hyaloscypha</taxon>
        <taxon>Hyaloscypha bicolor</taxon>
    </lineage>
</organism>
<accession>A0A2J6SJT4</accession>
<dbReference type="InterPro" id="IPR002110">
    <property type="entry name" value="Ankyrin_rpt"/>
</dbReference>
<dbReference type="PROSITE" id="PS50088">
    <property type="entry name" value="ANK_REPEAT"/>
    <property type="match status" value="1"/>
</dbReference>
<protein>
    <submittedName>
        <fullName evidence="2">Uncharacterized protein</fullName>
    </submittedName>
</protein>
<keyword evidence="1" id="KW-0040">ANK repeat</keyword>
<dbReference type="GeneID" id="36595555"/>
<dbReference type="OrthoDB" id="3200163at2759"/>
<evidence type="ECO:0000256" key="1">
    <source>
        <dbReference type="PROSITE-ProRule" id="PRU00023"/>
    </source>
</evidence>
<dbReference type="Proteomes" id="UP000235371">
    <property type="component" value="Unassembled WGS sequence"/>
</dbReference>
<evidence type="ECO:0000313" key="3">
    <source>
        <dbReference type="Proteomes" id="UP000235371"/>
    </source>
</evidence>
<dbReference type="AlphaFoldDB" id="A0A2J6SJT4"/>
<proteinExistence type="predicted"/>
<sequence>MADISMAGSGLGMASLALQVGDYVMRLKSFWDAVKDAPEEIKHLIDEIEMLSLVLSDFETSESSEPEPTIGHEATSRCFQFCKKAVVILEAVARQVEAEIKKRRRAGSVKAVLKKSEIEKLRERLMKAQSMLMLSNNMYLLELQKRNQQAHNDWAKAHQQELQQLKVIVSQSTEMILSSASFQIPTQRLLTAVETIPSCESKSSSAIGSQNARQMSSFCSKKKNKLKARIQTPKWLFSVSRAIEIYESQATAGWTFNIQVYNVVSYDSPQFCMARIGDVVGIQHLFSTGQASPFDRISDGTTLLDRAALFHELEFCRLLMNEGADPNISSSGTALVAACWGGKGDPCSRGTVNDLIQLLSQDVELLDPFEETFKNRKWSCFNGNTETFAWLLQASNSTHQKRSLEECVTFAIAVCSCDTLDMWGKMRVILNCREIDKDLCGIVDRKDENTLLHCAARNLGFLFTRRFGDQEAVRKNLHNLGTLIRDLVNGGSNLHSLTLLGFSPMLEVLSGFLCYYRGYPDGLTAGNGDSEPLKFWLKELQDSGVDLERYGREEKLLLRTESVAREWVYHSKPNRTNGWIFVRGKLRLINFTYGSELDDWKFWLAPVMPNYFMDFWEMIGHPERAMPGSWEEEYYRGYYYGHND</sequence>
<dbReference type="STRING" id="1095630.A0A2J6SJT4"/>
<reference evidence="2 3" key="1">
    <citation type="submission" date="2016-04" db="EMBL/GenBank/DDBJ databases">
        <title>A degradative enzymes factory behind the ericoid mycorrhizal symbiosis.</title>
        <authorList>
            <consortium name="DOE Joint Genome Institute"/>
            <person name="Martino E."/>
            <person name="Morin E."/>
            <person name="Grelet G."/>
            <person name="Kuo A."/>
            <person name="Kohler A."/>
            <person name="Daghino S."/>
            <person name="Barry K."/>
            <person name="Choi C."/>
            <person name="Cichocki N."/>
            <person name="Clum A."/>
            <person name="Copeland A."/>
            <person name="Hainaut M."/>
            <person name="Haridas S."/>
            <person name="Labutti K."/>
            <person name="Lindquist E."/>
            <person name="Lipzen A."/>
            <person name="Khouja H.-R."/>
            <person name="Murat C."/>
            <person name="Ohm R."/>
            <person name="Olson A."/>
            <person name="Spatafora J."/>
            <person name="Veneault-Fourrey C."/>
            <person name="Henrissat B."/>
            <person name="Grigoriev I."/>
            <person name="Martin F."/>
            <person name="Perotto S."/>
        </authorList>
    </citation>
    <scope>NUCLEOTIDE SEQUENCE [LARGE SCALE GENOMIC DNA]</scope>
    <source>
        <strain evidence="2 3">E</strain>
    </source>
</reference>
<gene>
    <name evidence="2" type="ORF">K444DRAFT_668995</name>
</gene>
<dbReference type="InterPro" id="IPR036770">
    <property type="entry name" value="Ankyrin_rpt-contain_sf"/>
</dbReference>
<dbReference type="RefSeq" id="XP_024727942.1">
    <property type="nucleotide sequence ID" value="XM_024887479.1"/>
</dbReference>
<name>A0A2J6SJT4_9HELO</name>